<evidence type="ECO:0000256" key="7">
    <source>
        <dbReference type="ARBA" id="ARBA00045918"/>
    </source>
</evidence>
<evidence type="ECO:0000313" key="11">
    <source>
        <dbReference type="Proteomes" id="UP000694906"/>
    </source>
</evidence>
<dbReference type="GO" id="GO:0016020">
    <property type="term" value="C:membrane"/>
    <property type="evidence" value="ECO:0007669"/>
    <property type="project" value="UniProtKB-SubCell"/>
</dbReference>
<evidence type="ECO:0000256" key="1">
    <source>
        <dbReference type="ARBA" id="ARBA00004167"/>
    </source>
</evidence>
<sequence>MGNLRSFRLAAGNFFRLYESSASTSLRFTRNSDLKRLNGFCTKPQESPKDPTSTYSHRVPLHKPTDWEKKILIWSGRFKSKDQIPEAISFDMLDSAKNKLRVKISYIMIALTVLGCIVMVIEGCQKKCVFNKLELRKESSSEGGSSYEGQNRVAEVSMPAGL</sequence>
<dbReference type="AlphaFoldDB" id="A0AAX6SEI7"/>
<keyword evidence="3 10" id="KW-0812">Transmembrane</keyword>
<comment type="similarity">
    <text evidence="2">Belongs to the UPF0389 family.</text>
</comment>
<dbReference type="GO" id="GO:0090200">
    <property type="term" value="P:positive regulation of release of cytochrome c from mitochondria"/>
    <property type="evidence" value="ECO:0007669"/>
    <property type="project" value="TreeGrafter"/>
</dbReference>
<keyword evidence="5 10" id="KW-0472">Membrane</keyword>
<evidence type="ECO:0000256" key="9">
    <source>
        <dbReference type="SAM" id="MobiDB-lite"/>
    </source>
</evidence>
<reference evidence="12" key="1">
    <citation type="submission" date="2025-08" db="UniProtKB">
        <authorList>
            <consortium name="RefSeq"/>
        </authorList>
    </citation>
    <scope>IDENTIFICATION</scope>
</reference>
<protein>
    <recommendedName>
        <fullName evidence="6">Protein FAM162A</fullName>
    </recommendedName>
</protein>
<name>A0AAX6SEI7_HETGA</name>
<evidence type="ECO:0000256" key="6">
    <source>
        <dbReference type="ARBA" id="ARBA00039929"/>
    </source>
</evidence>
<evidence type="ECO:0000256" key="8">
    <source>
        <dbReference type="ARBA" id="ARBA00046764"/>
    </source>
</evidence>
<feature type="transmembrane region" description="Helical" evidence="10">
    <location>
        <begin position="104"/>
        <end position="121"/>
    </location>
</feature>
<dbReference type="RefSeq" id="XP_021106919.1">
    <property type="nucleotide sequence ID" value="XM_021251260.1"/>
</dbReference>
<keyword evidence="4 10" id="KW-1133">Transmembrane helix</keyword>
<comment type="function">
    <text evidence="7">Proposed to be involved in regulation of apoptosis; the exact mechanism may differ between cell types/tissues. May be involved in hypoxia-induced cell death of transformed cells implicating cytochrome C release and caspase activation (such as CASP9) and inducing mitochondrial permeability transition. May be involved in hypoxia-induced cell death of neuronal cells probably by promoting release of AIFM1 from mitochondria to cytoplasm and its translocation to the nucleus; however, the involvement of caspases has been reported conflictingly.</text>
</comment>
<evidence type="ECO:0000256" key="10">
    <source>
        <dbReference type="SAM" id="Phobius"/>
    </source>
</evidence>
<evidence type="ECO:0000256" key="3">
    <source>
        <dbReference type="ARBA" id="ARBA00022692"/>
    </source>
</evidence>
<comment type="subcellular location">
    <subcellularLocation>
        <location evidence="1">Membrane</location>
        <topology evidence="1">Single-pass membrane protein</topology>
    </subcellularLocation>
</comment>
<evidence type="ECO:0000256" key="5">
    <source>
        <dbReference type="ARBA" id="ARBA00023136"/>
    </source>
</evidence>
<evidence type="ECO:0000256" key="4">
    <source>
        <dbReference type="ARBA" id="ARBA00022989"/>
    </source>
</evidence>
<dbReference type="Proteomes" id="UP000694906">
    <property type="component" value="Unplaced"/>
</dbReference>
<dbReference type="PANTHER" id="PTHR13674:SF2">
    <property type="entry name" value="PROTEIN FAM162A"/>
    <property type="match status" value="1"/>
</dbReference>
<dbReference type="InterPro" id="IPR009432">
    <property type="entry name" value="DUF1075"/>
</dbReference>
<evidence type="ECO:0000313" key="12">
    <source>
        <dbReference type="RefSeq" id="XP_021106919.1"/>
    </source>
</evidence>
<comment type="subunit">
    <text evidence="8">Interacts with HSP90AB1; HSP90AB1 is essential for FAM162A mitochondrial localization and pro-apoptotic activity. Interacts with VDAC2; the interaction is probably involved in inducing mitochondrial permeability transition.</text>
</comment>
<proteinExistence type="inferred from homology"/>
<dbReference type="GO" id="GO:0071456">
    <property type="term" value="P:cellular response to hypoxia"/>
    <property type="evidence" value="ECO:0007669"/>
    <property type="project" value="TreeGrafter"/>
</dbReference>
<dbReference type="PANTHER" id="PTHR13674">
    <property type="entry name" value="GROWTH AND TRANSFORMATION-DEPENDENT PROTEIN"/>
    <property type="match status" value="1"/>
</dbReference>
<keyword evidence="11" id="KW-1185">Reference proteome</keyword>
<dbReference type="Pfam" id="PF06388">
    <property type="entry name" value="DUF1075"/>
    <property type="match status" value="1"/>
</dbReference>
<dbReference type="CTD" id="26355"/>
<evidence type="ECO:0000256" key="2">
    <source>
        <dbReference type="ARBA" id="ARBA00007363"/>
    </source>
</evidence>
<organism evidence="11 12">
    <name type="scientific">Heterocephalus glaber</name>
    <name type="common">Naked mole rat</name>
    <dbReference type="NCBI Taxonomy" id="10181"/>
    <lineage>
        <taxon>Eukaryota</taxon>
        <taxon>Metazoa</taxon>
        <taxon>Chordata</taxon>
        <taxon>Craniata</taxon>
        <taxon>Vertebrata</taxon>
        <taxon>Euteleostomi</taxon>
        <taxon>Mammalia</taxon>
        <taxon>Eutheria</taxon>
        <taxon>Euarchontoglires</taxon>
        <taxon>Glires</taxon>
        <taxon>Rodentia</taxon>
        <taxon>Hystricomorpha</taxon>
        <taxon>Bathyergidae</taxon>
        <taxon>Heterocephalus</taxon>
    </lineage>
</organism>
<gene>
    <name evidence="12" type="primary">Fam162a</name>
</gene>
<dbReference type="GO" id="GO:0051402">
    <property type="term" value="P:neuron apoptotic process"/>
    <property type="evidence" value="ECO:0007669"/>
    <property type="project" value="TreeGrafter"/>
</dbReference>
<accession>A0AAX6SEI7</accession>
<feature type="region of interest" description="Disordered" evidence="9">
    <location>
        <begin position="140"/>
        <end position="162"/>
    </location>
</feature>
<dbReference type="GO" id="GO:0005739">
    <property type="term" value="C:mitochondrion"/>
    <property type="evidence" value="ECO:0007669"/>
    <property type="project" value="TreeGrafter"/>
</dbReference>
<dbReference type="GeneID" id="101696286"/>